<sequence length="52" mass="5879">RLEEAYVHSFHTVGMWSVLGDSAERQSGRCPTNFLSQRNQLEEIERSLSVAG</sequence>
<reference evidence="1 2" key="1">
    <citation type="journal article" date="2021" name="BMC Genomics">
        <title>Datura genome reveals duplications of psychoactive alkaloid biosynthetic genes and high mutation rate following tissue culture.</title>
        <authorList>
            <person name="Rajewski A."/>
            <person name="Carter-House D."/>
            <person name="Stajich J."/>
            <person name="Litt A."/>
        </authorList>
    </citation>
    <scope>NUCLEOTIDE SEQUENCE [LARGE SCALE GENOMIC DNA]</scope>
    <source>
        <strain evidence="1">AR-01</strain>
    </source>
</reference>
<protein>
    <submittedName>
        <fullName evidence="1">Uncharacterized protein</fullName>
    </submittedName>
</protein>
<dbReference type="Proteomes" id="UP000823775">
    <property type="component" value="Unassembled WGS sequence"/>
</dbReference>
<gene>
    <name evidence="1" type="ORF">HAX54_033874</name>
</gene>
<accession>A0ABS8SEN0</accession>
<comment type="caution">
    <text evidence="1">The sequence shown here is derived from an EMBL/GenBank/DDBJ whole genome shotgun (WGS) entry which is preliminary data.</text>
</comment>
<keyword evidence="2" id="KW-1185">Reference proteome</keyword>
<feature type="non-terminal residue" evidence="1">
    <location>
        <position position="1"/>
    </location>
</feature>
<dbReference type="EMBL" id="JACEIK010000435">
    <property type="protein sequence ID" value="MCD7457014.1"/>
    <property type="molecule type" value="Genomic_DNA"/>
</dbReference>
<evidence type="ECO:0000313" key="1">
    <source>
        <dbReference type="EMBL" id="MCD7457014.1"/>
    </source>
</evidence>
<proteinExistence type="predicted"/>
<name>A0ABS8SEN0_DATST</name>
<evidence type="ECO:0000313" key="2">
    <source>
        <dbReference type="Proteomes" id="UP000823775"/>
    </source>
</evidence>
<organism evidence="1 2">
    <name type="scientific">Datura stramonium</name>
    <name type="common">Jimsonweed</name>
    <name type="synonym">Common thornapple</name>
    <dbReference type="NCBI Taxonomy" id="4076"/>
    <lineage>
        <taxon>Eukaryota</taxon>
        <taxon>Viridiplantae</taxon>
        <taxon>Streptophyta</taxon>
        <taxon>Embryophyta</taxon>
        <taxon>Tracheophyta</taxon>
        <taxon>Spermatophyta</taxon>
        <taxon>Magnoliopsida</taxon>
        <taxon>eudicotyledons</taxon>
        <taxon>Gunneridae</taxon>
        <taxon>Pentapetalae</taxon>
        <taxon>asterids</taxon>
        <taxon>lamiids</taxon>
        <taxon>Solanales</taxon>
        <taxon>Solanaceae</taxon>
        <taxon>Solanoideae</taxon>
        <taxon>Datureae</taxon>
        <taxon>Datura</taxon>
    </lineage>
</organism>